<evidence type="ECO:0000259" key="10">
    <source>
        <dbReference type="Pfam" id="PF02852"/>
    </source>
</evidence>
<feature type="domain" description="Pyridine nucleotide-disulphide oxidoreductase dimerisation" evidence="10">
    <location>
        <begin position="351"/>
        <end position="459"/>
    </location>
</feature>
<evidence type="ECO:0000256" key="1">
    <source>
        <dbReference type="ARBA" id="ARBA00001974"/>
    </source>
</evidence>
<dbReference type="InterPro" id="IPR004099">
    <property type="entry name" value="Pyr_nucl-diS_OxRdtase_dimer"/>
</dbReference>
<dbReference type="InterPro" id="IPR023753">
    <property type="entry name" value="FAD/NAD-binding_dom"/>
</dbReference>
<keyword evidence="5" id="KW-0521">NADP</keyword>
<keyword evidence="6 9" id="KW-0560">Oxidoreductase</keyword>
<reference evidence="12" key="1">
    <citation type="submission" date="2021-07" db="EMBL/GenBank/DDBJ databases">
        <title>Pseudohoeflea marina sp. nov. a polyhydroxyalcanoate-producing bacterium.</title>
        <authorList>
            <person name="Zheng W."/>
            <person name="Yu S."/>
            <person name="Huang Y."/>
        </authorList>
    </citation>
    <scope>NUCLEOTIDE SEQUENCE</scope>
    <source>
        <strain evidence="12">DP4N28-3</strain>
    </source>
</reference>
<evidence type="ECO:0000256" key="6">
    <source>
        <dbReference type="ARBA" id="ARBA00023002"/>
    </source>
</evidence>
<comment type="caution">
    <text evidence="12">The sequence shown here is derived from an EMBL/GenBank/DDBJ whole genome shotgun (WGS) entry which is preliminary data.</text>
</comment>
<evidence type="ECO:0000256" key="7">
    <source>
        <dbReference type="ARBA" id="ARBA00023157"/>
    </source>
</evidence>
<keyword evidence="8 9" id="KW-0676">Redox-active center</keyword>
<organism evidence="12 13">
    <name type="scientific">Pseudohoeflea coraliihabitans</name>
    <dbReference type="NCBI Taxonomy" id="2860393"/>
    <lineage>
        <taxon>Bacteria</taxon>
        <taxon>Pseudomonadati</taxon>
        <taxon>Pseudomonadota</taxon>
        <taxon>Alphaproteobacteria</taxon>
        <taxon>Hyphomicrobiales</taxon>
        <taxon>Rhizobiaceae</taxon>
        <taxon>Pseudohoeflea</taxon>
    </lineage>
</organism>
<dbReference type="RefSeq" id="WP_219201464.1">
    <property type="nucleotide sequence ID" value="NZ_JAHWQX010000002.1"/>
</dbReference>
<sequence length="484" mass="51935">MTQRLTPDICVIGAGSGGLTVAAAAAAFGVEVVLIERGKMGGDCLNYGCVPSKALIAAGKHAEAIRQASDFGVGIGAGEIRVDGQRVHDHVHEVIAAIAPNDSVERFRGLGVNVIEAEARFIDHDTVRAGEFEIAARRFVIATGSSPLVPPIPGLDDVEYLTNETLFDVKQRPAHLLVIGGGPIGMEMAQAHRRLGSQVTVVEGQIALGKEDPELTAIVLERLRVEGIRIIEGAKVTRIAPSARNGEASAGIELTCEDGDGASFKVDGSHLLVATGRKPNLEALDLPAAGVEFDRAGIKVGSNLKTSNRRIFAIGDIAGGLQFTHVAGYHAGLVVQQILFRLPASFRPALMPRVTFTDPELAHVGLTEAEARKEHGDRLEVLRFPYAENDRAQAERRTEGRIKVIADRRARILGASIVGAGAGEMINLWTLAVSKKMSLSDIRAYVPPYPTMTEIGKRAAITYYAPLTRNRWVRRLLGILRRFG</sequence>
<protein>
    <submittedName>
        <fullName evidence="12">FAD-dependent oxidoreductase</fullName>
    </submittedName>
</protein>
<evidence type="ECO:0000256" key="2">
    <source>
        <dbReference type="ARBA" id="ARBA00007532"/>
    </source>
</evidence>
<dbReference type="PIRSF" id="PIRSF000350">
    <property type="entry name" value="Mercury_reductase_MerA"/>
    <property type="match status" value="1"/>
</dbReference>
<proteinExistence type="inferred from homology"/>
<dbReference type="PANTHER" id="PTHR43014:SF2">
    <property type="entry name" value="MERCURIC REDUCTASE"/>
    <property type="match status" value="1"/>
</dbReference>
<keyword evidence="4 9" id="KW-0274">FAD</keyword>
<dbReference type="Proteomes" id="UP001430804">
    <property type="component" value="Unassembled WGS sequence"/>
</dbReference>
<comment type="cofactor">
    <cofactor evidence="1">
        <name>FAD</name>
        <dbReference type="ChEBI" id="CHEBI:57692"/>
    </cofactor>
</comment>
<keyword evidence="7" id="KW-1015">Disulfide bond</keyword>
<keyword evidence="13" id="KW-1185">Reference proteome</keyword>
<gene>
    <name evidence="12" type="ORF">KY465_09760</name>
</gene>
<evidence type="ECO:0000313" key="12">
    <source>
        <dbReference type="EMBL" id="MBW3097564.1"/>
    </source>
</evidence>
<dbReference type="EMBL" id="JAHWQX010000002">
    <property type="protein sequence ID" value="MBW3097564.1"/>
    <property type="molecule type" value="Genomic_DNA"/>
</dbReference>
<evidence type="ECO:0000256" key="8">
    <source>
        <dbReference type="ARBA" id="ARBA00023284"/>
    </source>
</evidence>
<dbReference type="InterPro" id="IPR012999">
    <property type="entry name" value="Pyr_OxRdtase_I_AS"/>
</dbReference>
<dbReference type="PANTHER" id="PTHR43014">
    <property type="entry name" value="MERCURIC REDUCTASE"/>
    <property type="match status" value="1"/>
</dbReference>
<dbReference type="Pfam" id="PF07992">
    <property type="entry name" value="Pyr_redox_2"/>
    <property type="match status" value="1"/>
</dbReference>
<feature type="domain" description="FAD/NAD(P)-binding" evidence="11">
    <location>
        <begin position="8"/>
        <end position="330"/>
    </location>
</feature>
<evidence type="ECO:0000256" key="4">
    <source>
        <dbReference type="ARBA" id="ARBA00022827"/>
    </source>
</evidence>
<dbReference type="InterPro" id="IPR001100">
    <property type="entry name" value="Pyr_nuc-diS_OxRdtase"/>
</dbReference>
<evidence type="ECO:0000313" key="13">
    <source>
        <dbReference type="Proteomes" id="UP001430804"/>
    </source>
</evidence>
<dbReference type="PROSITE" id="PS00076">
    <property type="entry name" value="PYRIDINE_REDOX_1"/>
    <property type="match status" value="1"/>
</dbReference>
<evidence type="ECO:0000259" key="11">
    <source>
        <dbReference type="Pfam" id="PF07992"/>
    </source>
</evidence>
<keyword evidence="3 9" id="KW-0285">Flavoprotein</keyword>
<name>A0ABS6WNM0_9HYPH</name>
<accession>A0ABS6WNM0</accession>
<dbReference type="Pfam" id="PF02852">
    <property type="entry name" value="Pyr_redox_dim"/>
    <property type="match status" value="1"/>
</dbReference>
<comment type="similarity">
    <text evidence="2 9">Belongs to the class-I pyridine nucleotide-disulfide oxidoreductase family.</text>
</comment>
<evidence type="ECO:0000256" key="5">
    <source>
        <dbReference type="ARBA" id="ARBA00022857"/>
    </source>
</evidence>
<evidence type="ECO:0000256" key="3">
    <source>
        <dbReference type="ARBA" id="ARBA00022630"/>
    </source>
</evidence>
<evidence type="ECO:0000256" key="9">
    <source>
        <dbReference type="RuleBase" id="RU003691"/>
    </source>
</evidence>